<comment type="caution">
    <text evidence="1">The sequence shown here is derived from an EMBL/GenBank/DDBJ whole genome shotgun (WGS) entry which is preliminary data.</text>
</comment>
<dbReference type="InterPro" id="IPR015943">
    <property type="entry name" value="WD40/YVTN_repeat-like_dom_sf"/>
</dbReference>
<dbReference type="PANTHER" id="PTHR34512:SF30">
    <property type="entry name" value="OUTER MEMBRANE PROTEIN ASSEMBLY FACTOR BAMB"/>
    <property type="match status" value="1"/>
</dbReference>
<dbReference type="Gene3D" id="2.130.10.10">
    <property type="entry name" value="YVTN repeat-like/Quinoprotein amine dehydrogenase"/>
    <property type="match status" value="1"/>
</dbReference>
<dbReference type="SUPFAM" id="SSF50998">
    <property type="entry name" value="Quinoprotein alcohol dehydrogenase-like"/>
    <property type="match status" value="1"/>
</dbReference>
<proteinExistence type="predicted"/>
<sequence length="167" mass="18171">KIRIANVPSPVVVGEGLIFLSGGYNAGSMMLRLTQENENIRAEPVFHLEPEVFGSEQHTPIFYDGYIYGIRPDKQLTCLDLNGQVVWTSTSTHKFGLGPYIIANGLIYVMNNSGVLTLAEANPAGYVQRASAKVLDGPDSWGPMAIASGCLVLRDLKRMICLDVTGR</sequence>
<organism evidence="1">
    <name type="scientific">marine sediment metagenome</name>
    <dbReference type="NCBI Taxonomy" id="412755"/>
    <lineage>
        <taxon>unclassified sequences</taxon>
        <taxon>metagenomes</taxon>
        <taxon>ecological metagenomes</taxon>
    </lineage>
</organism>
<name>X1VX62_9ZZZZ</name>
<dbReference type="AlphaFoldDB" id="X1VX62"/>
<dbReference type="EMBL" id="BARW01037214">
    <property type="protein sequence ID" value="GAJ23426.1"/>
    <property type="molecule type" value="Genomic_DNA"/>
</dbReference>
<dbReference type="PANTHER" id="PTHR34512">
    <property type="entry name" value="CELL SURFACE PROTEIN"/>
    <property type="match status" value="1"/>
</dbReference>
<protein>
    <recommendedName>
        <fullName evidence="2">Polyvinylalcohol dehydrogenase</fullName>
    </recommendedName>
</protein>
<reference evidence="1" key="1">
    <citation type="journal article" date="2014" name="Front. Microbiol.">
        <title>High frequency of phylogenetically diverse reductive dehalogenase-homologous genes in deep subseafloor sedimentary metagenomes.</title>
        <authorList>
            <person name="Kawai M."/>
            <person name="Futagami T."/>
            <person name="Toyoda A."/>
            <person name="Takaki Y."/>
            <person name="Nishi S."/>
            <person name="Hori S."/>
            <person name="Arai W."/>
            <person name="Tsubouchi T."/>
            <person name="Morono Y."/>
            <person name="Uchiyama I."/>
            <person name="Ito T."/>
            <person name="Fujiyama A."/>
            <person name="Inagaki F."/>
            <person name="Takami H."/>
        </authorList>
    </citation>
    <scope>NUCLEOTIDE SEQUENCE</scope>
    <source>
        <strain evidence="1">Expedition CK06-06</strain>
    </source>
</reference>
<accession>X1VX62</accession>
<dbReference type="InterPro" id="IPR011047">
    <property type="entry name" value="Quinoprotein_ADH-like_sf"/>
</dbReference>
<feature type="non-terminal residue" evidence="1">
    <location>
        <position position="1"/>
    </location>
</feature>
<evidence type="ECO:0008006" key="2">
    <source>
        <dbReference type="Google" id="ProtNLM"/>
    </source>
</evidence>
<gene>
    <name evidence="1" type="ORF">S12H4_57514</name>
</gene>
<evidence type="ECO:0000313" key="1">
    <source>
        <dbReference type="EMBL" id="GAJ23426.1"/>
    </source>
</evidence>